<dbReference type="SMART" id="SM00249">
    <property type="entry name" value="PHD"/>
    <property type="match status" value="1"/>
</dbReference>
<dbReference type="PROSITE" id="PS50016">
    <property type="entry name" value="ZF_PHD_2"/>
    <property type="match status" value="1"/>
</dbReference>
<feature type="site" description="Histone H3K4me3 binding" evidence="8">
    <location>
        <position position="7"/>
    </location>
</feature>
<evidence type="ECO:0000256" key="2">
    <source>
        <dbReference type="ARBA" id="ARBA00010210"/>
    </source>
</evidence>
<feature type="binding site" evidence="9">
    <location>
        <position position="10"/>
    </location>
    <ligand>
        <name>Zn(2+)</name>
        <dbReference type="ChEBI" id="CHEBI:29105"/>
        <label>1</label>
    </ligand>
</feature>
<dbReference type="GO" id="GO:0000785">
    <property type="term" value="C:chromatin"/>
    <property type="evidence" value="ECO:0007669"/>
    <property type="project" value="UniProtKB-ARBA"/>
</dbReference>
<evidence type="ECO:0000313" key="12">
    <source>
        <dbReference type="EMBL" id="TNY22025.1"/>
    </source>
</evidence>
<keyword evidence="13" id="KW-1185">Reference proteome</keyword>
<feature type="domain" description="PHD-type" evidence="11">
    <location>
        <begin position="5"/>
        <end position="52"/>
    </location>
</feature>
<feature type="non-terminal residue" evidence="12">
    <location>
        <position position="1"/>
    </location>
</feature>
<feature type="site" description="Histone H3K4me3 binding" evidence="8">
    <location>
        <position position="30"/>
    </location>
</feature>
<proteinExistence type="inferred from homology"/>
<dbReference type="PANTHER" id="PTHR10333">
    <property type="entry name" value="INHIBITOR OF GROWTH PROTEIN"/>
    <property type="match status" value="1"/>
</dbReference>
<dbReference type="PANTHER" id="PTHR10333:SF42">
    <property type="entry name" value="INHIBITOR OF GROWTH PROTEIN 5"/>
    <property type="match status" value="1"/>
</dbReference>
<evidence type="ECO:0000256" key="8">
    <source>
        <dbReference type="PIRSR" id="PIRSR628651-50"/>
    </source>
</evidence>
<protein>
    <submittedName>
        <fullName evidence="12">Molecular basis of histone H3k4me3 recognition By Ing4</fullName>
    </submittedName>
</protein>
<name>A0A5C5FZE7_9BASI</name>
<accession>A0A5C5FZE7</accession>
<dbReference type="InterPro" id="IPR001965">
    <property type="entry name" value="Znf_PHD"/>
</dbReference>
<dbReference type="InterPro" id="IPR019786">
    <property type="entry name" value="Zinc_finger_PHD-type_CS"/>
</dbReference>
<evidence type="ECO:0000256" key="10">
    <source>
        <dbReference type="PROSITE-ProRule" id="PRU00146"/>
    </source>
</evidence>
<dbReference type="STRING" id="5288.A0A5C5FZE7"/>
<dbReference type="InterPro" id="IPR011011">
    <property type="entry name" value="Znf_FYVE_PHD"/>
</dbReference>
<dbReference type="Gene3D" id="3.30.40.10">
    <property type="entry name" value="Zinc/RING finger domain, C3HC4 (zinc finger)"/>
    <property type="match status" value="1"/>
</dbReference>
<dbReference type="InterPro" id="IPR059153">
    <property type="entry name" value="NSD_PHD-1st"/>
</dbReference>
<reference evidence="12 13" key="1">
    <citation type="submission" date="2019-03" db="EMBL/GenBank/DDBJ databases">
        <title>Rhodosporidium diobovatum UCD-FST 08-225 genome sequencing, assembly, and annotation.</title>
        <authorList>
            <person name="Fakankun I.U."/>
            <person name="Fristensky B."/>
            <person name="Levin D.B."/>
        </authorList>
    </citation>
    <scope>NUCLEOTIDE SEQUENCE [LARGE SCALE GENOMIC DNA]</scope>
    <source>
        <strain evidence="12 13">UCD-FST 08-225</strain>
    </source>
</reference>
<dbReference type="EMBL" id="SOZI01000032">
    <property type="protein sequence ID" value="TNY22025.1"/>
    <property type="molecule type" value="Genomic_DNA"/>
</dbReference>
<dbReference type="Proteomes" id="UP000311382">
    <property type="component" value="Unassembled WGS sequence"/>
</dbReference>
<keyword evidence="5 9" id="KW-0862">Zinc</keyword>
<keyword evidence="7" id="KW-0539">Nucleus</keyword>
<evidence type="ECO:0000256" key="1">
    <source>
        <dbReference type="ARBA" id="ARBA00004123"/>
    </source>
</evidence>
<dbReference type="GO" id="GO:0006325">
    <property type="term" value="P:chromatin organization"/>
    <property type="evidence" value="ECO:0007669"/>
    <property type="project" value="UniProtKB-KW"/>
</dbReference>
<comment type="subcellular location">
    <subcellularLocation>
        <location evidence="1">Nucleus</location>
    </subcellularLocation>
</comment>
<dbReference type="Pfam" id="PF23011">
    <property type="entry name" value="PHD-1st_NSD"/>
    <property type="match status" value="1"/>
</dbReference>
<dbReference type="OrthoDB" id="5411773at2759"/>
<feature type="binding site" evidence="9">
    <location>
        <position position="21"/>
    </location>
    <ligand>
        <name>Zn(2+)</name>
        <dbReference type="ChEBI" id="CHEBI:29105"/>
        <label>2</label>
    </ligand>
</feature>
<evidence type="ECO:0000259" key="11">
    <source>
        <dbReference type="PROSITE" id="PS50016"/>
    </source>
</evidence>
<dbReference type="GO" id="GO:0006355">
    <property type="term" value="P:regulation of DNA-templated transcription"/>
    <property type="evidence" value="ECO:0007669"/>
    <property type="project" value="TreeGrafter"/>
</dbReference>
<dbReference type="SUPFAM" id="SSF57903">
    <property type="entry name" value="FYVE/PHD zinc finger"/>
    <property type="match status" value="1"/>
</dbReference>
<dbReference type="AlphaFoldDB" id="A0A5C5FZE7"/>
<feature type="binding site" evidence="9">
    <location>
        <position position="26"/>
    </location>
    <ligand>
        <name>Zn(2+)</name>
        <dbReference type="ChEBI" id="CHEBI:29105"/>
        <label>2</label>
    </ligand>
</feature>
<dbReference type="InterPro" id="IPR019787">
    <property type="entry name" value="Znf_PHD-finger"/>
</dbReference>
<sequence length="52" mass="6031">DGDKTLYCFCQRVSFGEMIACDAPDCEHEWFHLPCVGLKSIPDGRWFCDECR</sequence>
<organism evidence="12 13">
    <name type="scientific">Rhodotorula diobovata</name>
    <dbReference type="NCBI Taxonomy" id="5288"/>
    <lineage>
        <taxon>Eukaryota</taxon>
        <taxon>Fungi</taxon>
        <taxon>Dikarya</taxon>
        <taxon>Basidiomycota</taxon>
        <taxon>Pucciniomycotina</taxon>
        <taxon>Microbotryomycetes</taxon>
        <taxon>Sporidiobolales</taxon>
        <taxon>Sporidiobolaceae</taxon>
        <taxon>Rhodotorula</taxon>
    </lineage>
</organism>
<evidence type="ECO:0000256" key="9">
    <source>
        <dbReference type="PIRSR" id="PIRSR628651-51"/>
    </source>
</evidence>
<feature type="binding site" evidence="9">
    <location>
        <position position="48"/>
    </location>
    <ligand>
        <name>Zn(2+)</name>
        <dbReference type="ChEBI" id="CHEBI:29105"/>
        <label>2</label>
    </ligand>
</feature>
<evidence type="ECO:0000256" key="3">
    <source>
        <dbReference type="ARBA" id="ARBA00022723"/>
    </source>
</evidence>
<feature type="site" description="Histone H3K4me3 binding" evidence="8">
    <location>
        <position position="18"/>
    </location>
</feature>
<feature type="non-terminal residue" evidence="12">
    <location>
        <position position="52"/>
    </location>
</feature>
<comment type="similarity">
    <text evidence="2">Belongs to the ING family.</text>
</comment>
<dbReference type="InterPro" id="IPR028651">
    <property type="entry name" value="ING_fam"/>
</dbReference>
<keyword evidence="3 9" id="KW-0479">Metal-binding</keyword>
<feature type="binding site" evidence="9">
    <location>
        <position position="35"/>
    </location>
    <ligand>
        <name>Zn(2+)</name>
        <dbReference type="ChEBI" id="CHEBI:29105"/>
        <label>1</label>
    </ligand>
</feature>
<gene>
    <name evidence="12" type="ORF">DMC30DRAFT_331534</name>
</gene>
<feature type="binding site" evidence="9">
    <location>
        <position position="8"/>
    </location>
    <ligand>
        <name>Zn(2+)</name>
        <dbReference type="ChEBI" id="CHEBI:29105"/>
        <label>1</label>
    </ligand>
</feature>
<evidence type="ECO:0000256" key="4">
    <source>
        <dbReference type="ARBA" id="ARBA00022771"/>
    </source>
</evidence>
<evidence type="ECO:0000256" key="7">
    <source>
        <dbReference type="ARBA" id="ARBA00023242"/>
    </source>
</evidence>
<dbReference type="GO" id="GO:0005634">
    <property type="term" value="C:nucleus"/>
    <property type="evidence" value="ECO:0007669"/>
    <property type="project" value="UniProtKB-SubCell"/>
</dbReference>
<keyword evidence="6" id="KW-0156">Chromatin regulator</keyword>
<feature type="binding site" evidence="9">
    <location>
        <position position="51"/>
    </location>
    <ligand>
        <name>Zn(2+)</name>
        <dbReference type="ChEBI" id="CHEBI:29105"/>
        <label>2</label>
    </ligand>
</feature>
<dbReference type="GO" id="GO:0008270">
    <property type="term" value="F:zinc ion binding"/>
    <property type="evidence" value="ECO:0007669"/>
    <property type="project" value="UniProtKB-KW"/>
</dbReference>
<comment type="caution">
    <text evidence="12">The sequence shown here is derived from an EMBL/GenBank/DDBJ whole genome shotgun (WGS) entry which is preliminary data.</text>
</comment>
<dbReference type="PROSITE" id="PS01359">
    <property type="entry name" value="ZF_PHD_1"/>
    <property type="match status" value="1"/>
</dbReference>
<feature type="binding site" evidence="9">
    <location>
        <position position="32"/>
    </location>
    <ligand>
        <name>Zn(2+)</name>
        <dbReference type="ChEBI" id="CHEBI:29105"/>
        <label>1</label>
    </ligand>
</feature>
<dbReference type="InterPro" id="IPR013083">
    <property type="entry name" value="Znf_RING/FYVE/PHD"/>
</dbReference>
<evidence type="ECO:0000256" key="6">
    <source>
        <dbReference type="ARBA" id="ARBA00022853"/>
    </source>
</evidence>
<feature type="site" description="Histone H3K4me3 binding" evidence="8">
    <location>
        <position position="22"/>
    </location>
</feature>
<keyword evidence="4 10" id="KW-0863">Zinc-finger</keyword>
<evidence type="ECO:0000256" key="5">
    <source>
        <dbReference type="ARBA" id="ARBA00022833"/>
    </source>
</evidence>
<evidence type="ECO:0000313" key="13">
    <source>
        <dbReference type="Proteomes" id="UP000311382"/>
    </source>
</evidence>